<reference evidence="2 3" key="1">
    <citation type="journal article" date="2015" name="Genome Biol. Evol.">
        <title>Comparative Genomics of a Bacterivorous Green Alga Reveals Evolutionary Causalities and Consequences of Phago-Mixotrophic Mode of Nutrition.</title>
        <authorList>
            <person name="Burns J.A."/>
            <person name="Paasch A."/>
            <person name="Narechania A."/>
            <person name="Kim E."/>
        </authorList>
    </citation>
    <scope>NUCLEOTIDE SEQUENCE [LARGE SCALE GENOMIC DNA]</scope>
    <source>
        <strain evidence="2 3">PLY_AMNH</strain>
    </source>
</reference>
<feature type="domain" description="CTLH" evidence="1">
    <location>
        <begin position="77"/>
        <end position="125"/>
    </location>
</feature>
<dbReference type="SMART" id="SM00668">
    <property type="entry name" value="CTLH"/>
    <property type="match status" value="1"/>
</dbReference>
<dbReference type="PANTHER" id="PTHR12864">
    <property type="entry name" value="RAN BINDING PROTEIN 9-RELATED"/>
    <property type="match status" value="1"/>
</dbReference>
<dbReference type="InterPro" id="IPR006595">
    <property type="entry name" value="CTLH_C"/>
</dbReference>
<proteinExistence type="predicted"/>
<name>A0AAE0GBY1_9CHLO</name>
<gene>
    <name evidence="2" type="ORF">CYMTET_16724</name>
</gene>
<dbReference type="EMBL" id="LGRX02007391">
    <property type="protein sequence ID" value="KAK3275130.1"/>
    <property type="molecule type" value="Genomic_DNA"/>
</dbReference>
<evidence type="ECO:0000313" key="2">
    <source>
        <dbReference type="EMBL" id="KAK3275130.1"/>
    </source>
</evidence>
<sequence>MDDFSSSGVTGPPDDAVCQLVYSYLVHHCYKETAKALEASAGLSKISNNTESAEDQEAEGTTGNELGDIELRAPIYKHVLDGNVEQAIDLTNRMAEGLLSSRPDVYFELLSLQFAKLIREKNVLGAIKFAQEEFSSCDSMSSSDKETYLEKLQDLMSLIAYEEPAASPAGEFLTEEYRQRVADTLNGALLAFNKRPSQASLERVLQHTTLTTDRLAGSGICPRFNLRDFLNS</sequence>
<evidence type="ECO:0000313" key="3">
    <source>
        <dbReference type="Proteomes" id="UP001190700"/>
    </source>
</evidence>
<dbReference type="AlphaFoldDB" id="A0AAE0GBY1"/>
<dbReference type="PROSITE" id="PS50896">
    <property type="entry name" value="LISH"/>
    <property type="match status" value="1"/>
</dbReference>
<comment type="caution">
    <text evidence="2">The sequence shown here is derived from an EMBL/GenBank/DDBJ whole genome shotgun (WGS) entry which is preliminary data.</text>
</comment>
<dbReference type="Pfam" id="PF10607">
    <property type="entry name" value="CTLH"/>
    <property type="match status" value="1"/>
</dbReference>
<dbReference type="PROSITE" id="PS50897">
    <property type="entry name" value="CTLH"/>
    <property type="match status" value="1"/>
</dbReference>
<dbReference type="SMART" id="SM00757">
    <property type="entry name" value="CRA"/>
    <property type="match status" value="1"/>
</dbReference>
<organism evidence="2 3">
    <name type="scientific">Cymbomonas tetramitiformis</name>
    <dbReference type="NCBI Taxonomy" id="36881"/>
    <lineage>
        <taxon>Eukaryota</taxon>
        <taxon>Viridiplantae</taxon>
        <taxon>Chlorophyta</taxon>
        <taxon>Pyramimonadophyceae</taxon>
        <taxon>Pyramimonadales</taxon>
        <taxon>Pyramimonadaceae</taxon>
        <taxon>Cymbomonas</taxon>
    </lineage>
</organism>
<keyword evidence="3" id="KW-1185">Reference proteome</keyword>
<dbReference type="InterPro" id="IPR013144">
    <property type="entry name" value="CRA_dom"/>
</dbReference>
<evidence type="ECO:0000259" key="1">
    <source>
        <dbReference type="PROSITE" id="PS50897"/>
    </source>
</evidence>
<dbReference type="SMART" id="SM00667">
    <property type="entry name" value="LisH"/>
    <property type="match status" value="1"/>
</dbReference>
<accession>A0AAE0GBY1</accession>
<dbReference type="InterPro" id="IPR006594">
    <property type="entry name" value="LisH"/>
</dbReference>
<protein>
    <recommendedName>
        <fullName evidence="1">CTLH domain-containing protein</fullName>
    </recommendedName>
</protein>
<dbReference type="InterPro" id="IPR050618">
    <property type="entry name" value="Ubq-SigPath_Reg"/>
</dbReference>
<dbReference type="Proteomes" id="UP001190700">
    <property type="component" value="Unassembled WGS sequence"/>
</dbReference>
<dbReference type="InterPro" id="IPR024964">
    <property type="entry name" value="CTLH/CRA"/>
</dbReference>